<proteinExistence type="predicted"/>
<evidence type="ECO:0000313" key="3">
    <source>
        <dbReference type="Proteomes" id="UP000712600"/>
    </source>
</evidence>
<evidence type="ECO:0000256" key="1">
    <source>
        <dbReference type="SAM" id="MobiDB-lite"/>
    </source>
</evidence>
<feature type="compositionally biased region" description="Basic and acidic residues" evidence="1">
    <location>
        <begin position="240"/>
        <end position="251"/>
    </location>
</feature>
<feature type="region of interest" description="Disordered" evidence="1">
    <location>
        <begin position="232"/>
        <end position="251"/>
    </location>
</feature>
<feature type="compositionally biased region" description="Polar residues" evidence="1">
    <location>
        <begin position="103"/>
        <end position="112"/>
    </location>
</feature>
<sequence>MKKRKDRKVWELWDQPVRTRPLERIRESWTGWHSWKSKSKRHEPAKEGSHHWMLCGKRVKLIVSAQDSYLKRKLLSGAGTSKGKEIDGREAGDGKSLVAYTGAPSNRGSNDQEYLRRSDLDALIKLFKENCNTFGYSFGARVVENYKDLTRTDRMHESLIEMEVRTNDRTAHSSRPSHPVKPKSRCAMCGRSNPFLMSVGESWRQRKNQMDKYEHEHERGLLQGNQLLGVVSDAGTSNGKEIDGREADDRKSLVAYTGAPSNRGNHDQEYMRKSDLDALIKLFKENETQTQSHEESSGSHDQAVESNDQQEGAEASQLRDEGAEASQPREESTQEDVQDMELPAQEGPVLRRSTRLRKDPSSWA</sequence>
<comment type="caution">
    <text evidence="2">The sequence shown here is derived from an EMBL/GenBank/DDBJ whole genome shotgun (WGS) entry which is preliminary data.</text>
</comment>
<name>A0A8S9PGB0_BRACR</name>
<feature type="region of interest" description="Disordered" evidence="1">
    <location>
        <begin position="80"/>
        <end position="112"/>
    </location>
</feature>
<feature type="compositionally biased region" description="Basic and acidic residues" evidence="1">
    <location>
        <begin position="82"/>
        <end position="93"/>
    </location>
</feature>
<accession>A0A8S9PGB0</accession>
<dbReference type="Proteomes" id="UP000712600">
    <property type="component" value="Unassembled WGS sequence"/>
</dbReference>
<feature type="compositionally biased region" description="Basic and acidic residues" evidence="1">
    <location>
        <begin position="317"/>
        <end position="332"/>
    </location>
</feature>
<gene>
    <name evidence="2" type="ORF">F2Q69_00009226</name>
</gene>
<protein>
    <submittedName>
        <fullName evidence="2">Uncharacterized protein</fullName>
    </submittedName>
</protein>
<organism evidence="2 3">
    <name type="scientific">Brassica cretica</name>
    <name type="common">Mustard</name>
    <dbReference type="NCBI Taxonomy" id="69181"/>
    <lineage>
        <taxon>Eukaryota</taxon>
        <taxon>Viridiplantae</taxon>
        <taxon>Streptophyta</taxon>
        <taxon>Embryophyta</taxon>
        <taxon>Tracheophyta</taxon>
        <taxon>Spermatophyta</taxon>
        <taxon>Magnoliopsida</taxon>
        <taxon>eudicotyledons</taxon>
        <taxon>Gunneridae</taxon>
        <taxon>Pentapetalae</taxon>
        <taxon>rosids</taxon>
        <taxon>malvids</taxon>
        <taxon>Brassicales</taxon>
        <taxon>Brassicaceae</taxon>
        <taxon>Brassiceae</taxon>
        <taxon>Brassica</taxon>
    </lineage>
</organism>
<feature type="region of interest" description="Disordered" evidence="1">
    <location>
        <begin position="287"/>
        <end position="364"/>
    </location>
</feature>
<feature type="compositionally biased region" description="Basic and acidic residues" evidence="1">
    <location>
        <begin position="287"/>
        <end position="298"/>
    </location>
</feature>
<reference evidence="2" key="1">
    <citation type="submission" date="2019-12" db="EMBL/GenBank/DDBJ databases">
        <title>Genome sequencing and annotation of Brassica cretica.</title>
        <authorList>
            <person name="Studholme D.J."/>
            <person name="Sarris P."/>
        </authorList>
    </citation>
    <scope>NUCLEOTIDE SEQUENCE</scope>
    <source>
        <strain evidence="2">PFS-109/04</strain>
        <tissue evidence="2">Leaf</tissue>
    </source>
</reference>
<dbReference type="EMBL" id="QGKX02001521">
    <property type="protein sequence ID" value="KAF3513201.1"/>
    <property type="molecule type" value="Genomic_DNA"/>
</dbReference>
<evidence type="ECO:0000313" key="2">
    <source>
        <dbReference type="EMBL" id="KAF3513201.1"/>
    </source>
</evidence>
<dbReference type="AlphaFoldDB" id="A0A8S9PGB0"/>